<evidence type="ECO:0000313" key="5">
    <source>
        <dbReference type="Proteomes" id="UP000663879"/>
    </source>
</evidence>
<reference evidence="4" key="1">
    <citation type="submission" date="2021-02" db="EMBL/GenBank/DDBJ databases">
        <authorList>
            <person name="Nowell W R."/>
        </authorList>
    </citation>
    <scope>NUCLEOTIDE SEQUENCE</scope>
    <source>
        <strain evidence="4">Ploen Becks lab</strain>
    </source>
</reference>
<dbReference type="SUPFAM" id="SSF54995">
    <property type="entry name" value="Ribosomal protein S6"/>
    <property type="match status" value="1"/>
</dbReference>
<evidence type="ECO:0000256" key="1">
    <source>
        <dbReference type="ARBA" id="ARBA00009512"/>
    </source>
</evidence>
<dbReference type="GO" id="GO:0003735">
    <property type="term" value="F:structural constituent of ribosome"/>
    <property type="evidence" value="ECO:0007669"/>
    <property type="project" value="InterPro"/>
</dbReference>
<dbReference type="InterPro" id="IPR014717">
    <property type="entry name" value="Transl_elong_EF1B/ribsomal_bS6"/>
</dbReference>
<dbReference type="Proteomes" id="UP000663879">
    <property type="component" value="Unassembled WGS sequence"/>
</dbReference>
<dbReference type="PANTHER" id="PTHR21011:SF1">
    <property type="entry name" value="SMALL RIBOSOMAL SUBUNIT PROTEIN BS6M"/>
    <property type="match status" value="1"/>
</dbReference>
<dbReference type="OrthoDB" id="268530at2759"/>
<dbReference type="Gene3D" id="3.30.70.60">
    <property type="match status" value="1"/>
</dbReference>
<comment type="caution">
    <text evidence="4">The sequence shown here is derived from an EMBL/GenBank/DDBJ whole genome shotgun (WGS) entry which is preliminary data.</text>
</comment>
<gene>
    <name evidence="4" type="ORF">OXX778_LOCUS1398</name>
</gene>
<dbReference type="PANTHER" id="PTHR21011">
    <property type="entry name" value="MITOCHONDRIAL 28S RIBOSOMAL PROTEIN S6"/>
    <property type="match status" value="1"/>
</dbReference>
<dbReference type="InterPro" id="IPR000529">
    <property type="entry name" value="Ribosomal_bS6"/>
</dbReference>
<dbReference type="InterPro" id="IPR035980">
    <property type="entry name" value="Ribosomal_bS6_sf"/>
</dbReference>
<dbReference type="GO" id="GO:0005763">
    <property type="term" value="C:mitochondrial small ribosomal subunit"/>
    <property type="evidence" value="ECO:0007669"/>
    <property type="project" value="TreeGrafter"/>
</dbReference>
<comment type="similarity">
    <text evidence="1">Belongs to the bacterial ribosomal protein bS6 family.</text>
</comment>
<proteinExistence type="inferred from homology"/>
<dbReference type="CDD" id="cd15465">
    <property type="entry name" value="bS6_mito"/>
    <property type="match status" value="1"/>
</dbReference>
<keyword evidence="5" id="KW-1185">Reference proteome</keyword>
<accession>A0A813M692</accession>
<sequence length="142" mass="16667">MPAYELFLILKNLPRPELVQSIKRGAELILKNNGVIRSFENLGHRTLPYRLKSKEGNHTEGNYMLIKFDLPRNHVPNVISEIQKDADYIRSGITPITEFEDTYEAECKCLEKGKFMKNPFNFEKPMTTWDKKKVYKNYGLRL</sequence>
<dbReference type="EMBL" id="CAJNOC010000088">
    <property type="protein sequence ID" value="CAF0713915.1"/>
    <property type="molecule type" value="Genomic_DNA"/>
</dbReference>
<organism evidence="4 5">
    <name type="scientific">Brachionus calyciflorus</name>
    <dbReference type="NCBI Taxonomy" id="104777"/>
    <lineage>
        <taxon>Eukaryota</taxon>
        <taxon>Metazoa</taxon>
        <taxon>Spiralia</taxon>
        <taxon>Gnathifera</taxon>
        <taxon>Rotifera</taxon>
        <taxon>Eurotatoria</taxon>
        <taxon>Monogononta</taxon>
        <taxon>Pseudotrocha</taxon>
        <taxon>Ploima</taxon>
        <taxon>Brachionidae</taxon>
        <taxon>Brachionus</taxon>
    </lineage>
</organism>
<evidence type="ECO:0000313" key="4">
    <source>
        <dbReference type="EMBL" id="CAF0713915.1"/>
    </source>
</evidence>
<dbReference type="Pfam" id="PF01250">
    <property type="entry name" value="Ribosomal_S6"/>
    <property type="match status" value="1"/>
</dbReference>
<name>A0A813M692_9BILA</name>
<protein>
    <recommendedName>
        <fullName evidence="2">Small ribosomal subunit protein bS6m</fullName>
    </recommendedName>
    <alternativeName>
        <fullName evidence="3">28S ribosomal protein S6, mitochondrial</fullName>
    </alternativeName>
</protein>
<dbReference type="GO" id="GO:0006412">
    <property type="term" value="P:translation"/>
    <property type="evidence" value="ECO:0007669"/>
    <property type="project" value="InterPro"/>
</dbReference>
<evidence type="ECO:0000256" key="3">
    <source>
        <dbReference type="ARBA" id="ARBA00035365"/>
    </source>
</evidence>
<dbReference type="GO" id="GO:0070181">
    <property type="term" value="F:small ribosomal subunit rRNA binding"/>
    <property type="evidence" value="ECO:0007669"/>
    <property type="project" value="TreeGrafter"/>
</dbReference>
<dbReference type="AlphaFoldDB" id="A0A813M692"/>
<evidence type="ECO:0000256" key="2">
    <source>
        <dbReference type="ARBA" id="ARBA00035170"/>
    </source>
</evidence>